<keyword evidence="2" id="KW-1185">Reference proteome</keyword>
<gene>
    <name evidence="1" type="ORF">ILYODFUR_025743</name>
</gene>
<proteinExistence type="predicted"/>
<dbReference type="EMBL" id="JAHRIQ010026349">
    <property type="protein sequence ID" value="MEQ2230089.1"/>
    <property type="molecule type" value="Genomic_DNA"/>
</dbReference>
<reference evidence="1 2" key="1">
    <citation type="submission" date="2021-06" db="EMBL/GenBank/DDBJ databases">
        <authorList>
            <person name="Palmer J.M."/>
        </authorList>
    </citation>
    <scope>NUCLEOTIDE SEQUENCE [LARGE SCALE GENOMIC DNA]</scope>
    <source>
        <strain evidence="2">if_2019</strain>
        <tissue evidence="1">Muscle</tissue>
    </source>
</reference>
<protein>
    <submittedName>
        <fullName evidence="1">Uncharacterized protein</fullName>
    </submittedName>
</protein>
<organism evidence="1 2">
    <name type="scientific">Ilyodon furcidens</name>
    <name type="common">goldbreast splitfin</name>
    <dbReference type="NCBI Taxonomy" id="33524"/>
    <lineage>
        <taxon>Eukaryota</taxon>
        <taxon>Metazoa</taxon>
        <taxon>Chordata</taxon>
        <taxon>Craniata</taxon>
        <taxon>Vertebrata</taxon>
        <taxon>Euteleostomi</taxon>
        <taxon>Actinopterygii</taxon>
        <taxon>Neopterygii</taxon>
        <taxon>Teleostei</taxon>
        <taxon>Neoteleostei</taxon>
        <taxon>Acanthomorphata</taxon>
        <taxon>Ovalentaria</taxon>
        <taxon>Atherinomorphae</taxon>
        <taxon>Cyprinodontiformes</taxon>
        <taxon>Goodeidae</taxon>
        <taxon>Ilyodon</taxon>
    </lineage>
</organism>
<dbReference type="Proteomes" id="UP001482620">
    <property type="component" value="Unassembled WGS sequence"/>
</dbReference>
<evidence type="ECO:0000313" key="1">
    <source>
        <dbReference type="EMBL" id="MEQ2230089.1"/>
    </source>
</evidence>
<sequence>MSRVIFVSYVSYSRCCFDEYFLLMISGRFNVWIIVVASPEPLIGVCLDSRSVRGKVSWFSPRPRFGYVDSFWLTALPPFRRAEALRLLVGVPLPERENSVKSWRDGSLYIATVERQGKVEIRPTYINM</sequence>
<evidence type="ECO:0000313" key="2">
    <source>
        <dbReference type="Proteomes" id="UP001482620"/>
    </source>
</evidence>
<name>A0ABV0TB25_9TELE</name>
<accession>A0ABV0TB25</accession>
<comment type="caution">
    <text evidence="1">The sequence shown here is derived from an EMBL/GenBank/DDBJ whole genome shotgun (WGS) entry which is preliminary data.</text>
</comment>